<dbReference type="AlphaFoldDB" id="A0A0G4KEY2"/>
<evidence type="ECO:0000313" key="6">
    <source>
        <dbReference type="EMBL" id="CRJ87074.1"/>
    </source>
</evidence>
<dbReference type="Gene3D" id="3.30.40.10">
    <property type="entry name" value="Zinc/RING finger domain, C3HC4 (zinc finger)"/>
    <property type="match status" value="1"/>
</dbReference>
<evidence type="ECO:0000256" key="1">
    <source>
        <dbReference type="ARBA" id="ARBA00022723"/>
    </source>
</evidence>
<sequence length="289" mass="32178">MSQNEFTAAPLQKDCSSACPINPEDCWFPKIRERLQEDPDLFSQLRLVCVVCTSDMLIAGDGRPKYPRPPSRVPEDDLDFACGEGPGSESSKDSVQLALQERQARGLEPLEPCMVMFCGHMFCEPCALFLGENTVGETVECPLCKKDLRRPLCDWDGHPHLAMIPFPATSVALQGFPRTLAEGGQLPPLCVWCFANLLMDGLLRRYQIAPGDAARPPIEAVMYWARPGESSVFSTTLGPEFDEWQAELDRLRLEFLDFAGVGWAGDRVYLPGLNMHIRVAMKRRGAISE</sequence>
<evidence type="ECO:0000313" key="9">
    <source>
        <dbReference type="Proteomes" id="UP000045706"/>
    </source>
</evidence>
<reference evidence="8 9" key="1">
    <citation type="submission" date="2015-05" db="EMBL/GenBank/DDBJ databases">
        <authorList>
            <person name="Fogelqvist Johan"/>
        </authorList>
    </citation>
    <scope>NUCLEOTIDE SEQUENCE [LARGE SCALE GENOMIC DNA]</scope>
    <source>
        <strain evidence="6">VL1</strain>
        <strain evidence="7">VL2</strain>
    </source>
</reference>
<dbReference type="EMBL" id="CVQI01015780">
    <property type="protein sequence ID" value="CRK24186.1"/>
    <property type="molecule type" value="Genomic_DNA"/>
</dbReference>
<keyword evidence="2 4" id="KW-0863">Zinc-finger</keyword>
<dbReference type="SMART" id="SM00184">
    <property type="entry name" value="RING"/>
    <property type="match status" value="1"/>
</dbReference>
<evidence type="ECO:0000313" key="8">
    <source>
        <dbReference type="Proteomes" id="UP000044602"/>
    </source>
</evidence>
<keyword evidence="3" id="KW-0862">Zinc</keyword>
<feature type="domain" description="RING-type" evidence="5">
    <location>
        <begin position="118"/>
        <end position="145"/>
    </location>
</feature>
<dbReference type="InterPro" id="IPR013083">
    <property type="entry name" value="Znf_RING/FYVE/PHD"/>
</dbReference>
<dbReference type="EMBL" id="CVQH01000558">
    <property type="protein sequence ID" value="CRJ87074.1"/>
    <property type="molecule type" value="Genomic_DNA"/>
</dbReference>
<organism evidence="6 8">
    <name type="scientific">Verticillium longisporum</name>
    <name type="common">Verticillium dahliae var. longisporum</name>
    <dbReference type="NCBI Taxonomy" id="100787"/>
    <lineage>
        <taxon>Eukaryota</taxon>
        <taxon>Fungi</taxon>
        <taxon>Dikarya</taxon>
        <taxon>Ascomycota</taxon>
        <taxon>Pezizomycotina</taxon>
        <taxon>Sordariomycetes</taxon>
        <taxon>Hypocreomycetidae</taxon>
        <taxon>Glomerellales</taxon>
        <taxon>Plectosphaerellaceae</taxon>
        <taxon>Verticillium</taxon>
    </lineage>
</organism>
<accession>A0A0G4KEY2</accession>
<dbReference type="PROSITE" id="PS00518">
    <property type="entry name" value="ZF_RING_1"/>
    <property type="match status" value="1"/>
</dbReference>
<name>A0A0G4KEY2_VERLO</name>
<keyword evidence="1" id="KW-0479">Metal-binding</keyword>
<evidence type="ECO:0000256" key="4">
    <source>
        <dbReference type="PROSITE-ProRule" id="PRU00175"/>
    </source>
</evidence>
<dbReference type="SUPFAM" id="SSF57850">
    <property type="entry name" value="RING/U-box"/>
    <property type="match status" value="1"/>
</dbReference>
<evidence type="ECO:0000313" key="7">
    <source>
        <dbReference type="EMBL" id="CRK24186.1"/>
    </source>
</evidence>
<dbReference type="PROSITE" id="PS50089">
    <property type="entry name" value="ZF_RING_2"/>
    <property type="match status" value="1"/>
</dbReference>
<protein>
    <recommendedName>
        <fullName evidence="5">RING-type domain-containing protein</fullName>
    </recommendedName>
</protein>
<dbReference type="Proteomes" id="UP000044602">
    <property type="component" value="Unassembled WGS sequence"/>
</dbReference>
<dbReference type="InterPro" id="IPR001841">
    <property type="entry name" value="Znf_RING"/>
</dbReference>
<dbReference type="Proteomes" id="UP000045706">
    <property type="component" value="Unassembled WGS sequence"/>
</dbReference>
<evidence type="ECO:0000256" key="2">
    <source>
        <dbReference type="ARBA" id="ARBA00022771"/>
    </source>
</evidence>
<dbReference type="InterPro" id="IPR017907">
    <property type="entry name" value="Znf_RING_CS"/>
</dbReference>
<dbReference type="GO" id="GO:0008270">
    <property type="term" value="F:zinc ion binding"/>
    <property type="evidence" value="ECO:0007669"/>
    <property type="project" value="UniProtKB-KW"/>
</dbReference>
<evidence type="ECO:0000259" key="5">
    <source>
        <dbReference type="PROSITE" id="PS50089"/>
    </source>
</evidence>
<keyword evidence="8" id="KW-1185">Reference proteome</keyword>
<evidence type="ECO:0000256" key="3">
    <source>
        <dbReference type="ARBA" id="ARBA00022833"/>
    </source>
</evidence>
<proteinExistence type="predicted"/>
<gene>
    <name evidence="6" type="ORF">BN1708_009207</name>
    <name evidence="7" type="ORF">BN1723_013196</name>
</gene>